<proteinExistence type="predicted"/>
<comment type="caution">
    <text evidence="1">The sequence shown here is derived from an EMBL/GenBank/DDBJ whole genome shotgun (WGS) entry which is preliminary data.</text>
</comment>
<keyword evidence="2" id="KW-1185">Reference proteome</keyword>
<accession>A0AAD7DJT6</accession>
<reference evidence="1" key="1">
    <citation type="submission" date="2023-03" db="EMBL/GenBank/DDBJ databases">
        <title>Massive genome expansion in bonnet fungi (Mycena s.s.) driven by repeated elements and novel gene families across ecological guilds.</title>
        <authorList>
            <consortium name="Lawrence Berkeley National Laboratory"/>
            <person name="Harder C.B."/>
            <person name="Miyauchi S."/>
            <person name="Viragh M."/>
            <person name="Kuo A."/>
            <person name="Thoen E."/>
            <person name="Andreopoulos B."/>
            <person name="Lu D."/>
            <person name="Skrede I."/>
            <person name="Drula E."/>
            <person name="Henrissat B."/>
            <person name="Morin E."/>
            <person name="Kohler A."/>
            <person name="Barry K."/>
            <person name="LaButti K."/>
            <person name="Morin E."/>
            <person name="Salamov A."/>
            <person name="Lipzen A."/>
            <person name="Mereny Z."/>
            <person name="Hegedus B."/>
            <person name="Baldrian P."/>
            <person name="Stursova M."/>
            <person name="Weitz H."/>
            <person name="Taylor A."/>
            <person name="Grigoriev I.V."/>
            <person name="Nagy L.G."/>
            <person name="Martin F."/>
            <person name="Kauserud H."/>
        </authorList>
    </citation>
    <scope>NUCLEOTIDE SEQUENCE</scope>
    <source>
        <strain evidence="1">CBHHK067</strain>
    </source>
</reference>
<feature type="non-terminal residue" evidence="1">
    <location>
        <position position="1"/>
    </location>
</feature>
<evidence type="ECO:0000313" key="1">
    <source>
        <dbReference type="EMBL" id="KAJ7693416.1"/>
    </source>
</evidence>
<organism evidence="1 2">
    <name type="scientific">Mycena rosella</name>
    <name type="common">Pink bonnet</name>
    <name type="synonym">Agaricus rosellus</name>
    <dbReference type="NCBI Taxonomy" id="1033263"/>
    <lineage>
        <taxon>Eukaryota</taxon>
        <taxon>Fungi</taxon>
        <taxon>Dikarya</taxon>
        <taxon>Basidiomycota</taxon>
        <taxon>Agaricomycotina</taxon>
        <taxon>Agaricomycetes</taxon>
        <taxon>Agaricomycetidae</taxon>
        <taxon>Agaricales</taxon>
        <taxon>Marasmiineae</taxon>
        <taxon>Mycenaceae</taxon>
        <taxon>Mycena</taxon>
    </lineage>
</organism>
<gene>
    <name evidence="1" type="ORF">B0H17DRAFT_1279364</name>
</gene>
<name>A0AAD7DJT6_MYCRO</name>
<evidence type="ECO:0000313" key="2">
    <source>
        <dbReference type="Proteomes" id="UP001221757"/>
    </source>
</evidence>
<dbReference type="EMBL" id="JARKIE010000046">
    <property type="protein sequence ID" value="KAJ7693416.1"/>
    <property type="molecule type" value="Genomic_DNA"/>
</dbReference>
<sequence length="107" mass="12500">PDDDLFPRHEVEAEPELFRLVHIYTVYPPAWLLHAMQAIKAAFPNDSFEVILRSSNKSPARWYIKCLDCPGKLYSPGPGNTLENYKVHLKNRLHRQRVNDRMESQIV</sequence>
<dbReference type="AlphaFoldDB" id="A0AAD7DJT6"/>
<protein>
    <submittedName>
        <fullName evidence="1">Uncharacterized protein</fullName>
    </submittedName>
</protein>
<dbReference type="Proteomes" id="UP001221757">
    <property type="component" value="Unassembled WGS sequence"/>
</dbReference>